<accession>A0A1V4QFV0</accession>
<dbReference type="Proteomes" id="UP000191663">
    <property type="component" value="Unassembled WGS sequence"/>
</dbReference>
<keyword evidence="1" id="KW-1133">Transmembrane helix</keyword>
<keyword evidence="1" id="KW-0472">Membrane</keyword>
<gene>
    <name evidence="2" type="ORF">BXT86_02220</name>
</gene>
<name>A0A1V4QFV0_UNCW3</name>
<reference evidence="3" key="1">
    <citation type="submission" date="2017-01" db="EMBL/GenBank/DDBJ databases">
        <title>Novel pathways for hydrocarbon cycling and metabolic interdependencies in hydrothermal sediment communities.</title>
        <authorList>
            <person name="Dombrowski N."/>
            <person name="Seitz K."/>
            <person name="Teske A."/>
            <person name="Baker B."/>
        </authorList>
    </citation>
    <scope>NUCLEOTIDE SEQUENCE [LARGE SCALE GENOMIC DNA]</scope>
</reference>
<proteinExistence type="predicted"/>
<organism evidence="2 3">
    <name type="scientific">candidate division WOR-3 bacterium 4484_100</name>
    <dbReference type="NCBI Taxonomy" id="1936077"/>
    <lineage>
        <taxon>Bacteria</taxon>
        <taxon>Bacteria division WOR-3</taxon>
    </lineage>
</organism>
<evidence type="ECO:0000313" key="2">
    <source>
        <dbReference type="EMBL" id="OPX18239.1"/>
    </source>
</evidence>
<protein>
    <submittedName>
        <fullName evidence="2">Uncharacterized protein</fullName>
    </submittedName>
</protein>
<keyword evidence="1" id="KW-0812">Transmembrane</keyword>
<feature type="transmembrane region" description="Helical" evidence="1">
    <location>
        <begin position="18"/>
        <end position="39"/>
    </location>
</feature>
<evidence type="ECO:0000256" key="1">
    <source>
        <dbReference type="SAM" id="Phobius"/>
    </source>
</evidence>
<evidence type="ECO:0000313" key="3">
    <source>
        <dbReference type="Proteomes" id="UP000191663"/>
    </source>
</evidence>
<sequence>MASDDFQDKIKGGFMQKILLMTILIAIVLFADTTATYFWPIPGGEEVIVSNLGDFRPQSSYGSAHFHAGIDIPADTEDVWTITLSFRVDTISHNGIGLYCESATLFR</sequence>
<comment type="caution">
    <text evidence="2">The sequence shown here is derived from an EMBL/GenBank/DDBJ whole genome shotgun (WGS) entry which is preliminary data.</text>
</comment>
<dbReference type="AlphaFoldDB" id="A0A1V4QFV0"/>
<dbReference type="EMBL" id="MUKB01000027">
    <property type="protein sequence ID" value="OPX18239.1"/>
    <property type="molecule type" value="Genomic_DNA"/>
</dbReference>